<protein>
    <submittedName>
        <fullName evidence="1">Uncharacterized protein</fullName>
    </submittedName>
</protein>
<dbReference type="AlphaFoldDB" id="X0T5A2"/>
<evidence type="ECO:0000313" key="1">
    <source>
        <dbReference type="EMBL" id="GAF83362.1"/>
    </source>
</evidence>
<name>X0T5A2_9ZZZZ</name>
<organism evidence="1">
    <name type="scientific">marine sediment metagenome</name>
    <dbReference type="NCBI Taxonomy" id="412755"/>
    <lineage>
        <taxon>unclassified sequences</taxon>
        <taxon>metagenomes</taxon>
        <taxon>ecological metagenomes</taxon>
    </lineage>
</organism>
<reference evidence="1" key="1">
    <citation type="journal article" date="2014" name="Front. Microbiol.">
        <title>High frequency of phylogenetically diverse reductive dehalogenase-homologous genes in deep subseafloor sedimentary metagenomes.</title>
        <authorList>
            <person name="Kawai M."/>
            <person name="Futagami T."/>
            <person name="Toyoda A."/>
            <person name="Takaki Y."/>
            <person name="Nishi S."/>
            <person name="Hori S."/>
            <person name="Arai W."/>
            <person name="Tsubouchi T."/>
            <person name="Morono Y."/>
            <person name="Uchiyama I."/>
            <person name="Ito T."/>
            <person name="Fujiyama A."/>
            <person name="Inagaki F."/>
            <person name="Takami H."/>
        </authorList>
    </citation>
    <scope>NUCLEOTIDE SEQUENCE</scope>
    <source>
        <strain evidence="1">Expedition CK06-06</strain>
    </source>
</reference>
<accession>X0T5A2</accession>
<gene>
    <name evidence="1" type="ORF">S01H1_09353</name>
</gene>
<sequence length="84" mass="9761">MPAITKKTFYFTMVHHPTKGLTRVGKAYSSRAVAQSWVPFLRHALHGLRVTVSQCTFTWRDGVLDERSRRVLDEKFNMDPPKEK</sequence>
<dbReference type="EMBL" id="BARS01004784">
    <property type="protein sequence ID" value="GAF83362.1"/>
    <property type="molecule type" value="Genomic_DNA"/>
</dbReference>
<proteinExistence type="predicted"/>
<comment type="caution">
    <text evidence="1">The sequence shown here is derived from an EMBL/GenBank/DDBJ whole genome shotgun (WGS) entry which is preliminary data.</text>
</comment>